<sequence length="84" mass="9680">MTYGSVVEQRHGKVSRPDWRVATWKVDTWEGWKPRTSGTSVESNHGPWSCQAGIRDREPSANTTTGTYSEDECRKCQMWDMEKV</sequence>
<evidence type="ECO:0000313" key="3">
    <source>
        <dbReference type="Proteomes" id="UP001234178"/>
    </source>
</evidence>
<proteinExistence type="predicted"/>
<name>A0ABR0ANH6_9CRUS</name>
<dbReference type="Proteomes" id="UP001234178">
    <property type="component" value="Unassembled WGS sequence"/>
</dbReference>
<dbReference type="EMBL" id="JAOYFB010000038">
    <property type="protein sequence ID" value="KAK4026503.1"/>
    <property type="molecule type" value="Genomic_DNA"/>
</dbReference>
<feature type="region of interest" description="Disordered" evidence="1">
    <location>
        <begin position="32"/>
        <end position="67"/>
    </location>
</feature>
<protein>
    <submittedName>
        <fullName evidence="2">Uncharacterized protein</fullName>
    </submittedName>
</protein>
<reference evidence="2 3" key="1">
    <citation type="journal article" date="2023" name="Nucleic Acids Res.">
        <title>The hologenome of Daphnia magna reveals possible DNA methylation and microbiome-mediated evolution of the host genome.</title>
        <authorList>
            <person name="Chaturvedi A."/>
            <person name="Li X."/>
            <person name="Dhandapani V."/>
            <person name="Marshall H."/>
            <person name="Kissane S."/>
            <person name="Cuenca-Cambronero M."/>
            <person name="Asole G."/>
            <person name="Calvet F."/>
            <person name="Ruiz-Romero M."/>
            <person name="Marangio P."/>
            <person name="Guigo R."/>
            <person name="Rago D."/>
            <person name="Mirbahai L."/>
            <person name="Eastwood N."/>
            <person name="Colbourne J.K."/>
            <person name="Zhou J."/>
            <person name="Mallon E."/>
            <person name="Orsini L."/>
        </authorList>
    </citation>
    <scope>NUCLEOTIDE SEQUENCE [LARGE SCALE GENOMIC DNA]</scope>
    <source>
        <strain evidence="2">LRV0_1</strain>
    </source>
</reference>
<evidence type="ECO:0000313" key="2">
    <source>
        <dbReference type="EMBL" id="KAK4026503.1"/>
    </source>
</evidence>
<gene>
    <name evidence="2" type="ORF">OUZ56_015502</name>
</gene>
<keyword evidence="3" id="KW-1185">Reference proteome</keyword>
<accession>A0ABR0ANH6</accession>
<evidence type="ECO:0000256" key="1">
    <source>
        <dbReference type="SAM" id="MobiDB-lite"/>
    </source>
</evidence>
<organism evidence="2 3">
    <name type="scientific">Daphnia magna</name>
    <dbReference type="NCBI Taxonomy" id="35525"/>
    <lineage>
        <taxon>Eukaryota</taxon>
        <taxon>Metazoa</taxon>
        <taxon>Ecdysozoa</taxon>
        <taxon>Arthropoda</taxon>
        <taxon>Crustacea</taxon>
        <taxon>Branchiopoda</taxon>
        <taxon>Diplostraca</taxon>
        <taxon>Cladocera</taxon>
        <taxon>Anomopoda</taxon>
        <taxon>Daphniidae</taxon>
        <taxon>Daphnia</taxon>
    </lineage>
</organism>
<comment type="caution">
    <text evidence="2">The sequence shown here is derived from an EMBL/GenBank/DDBJ whole genome shotgun (WGS) entry which is preliminary data.</text>
</comment>